<dbReference type="AlphaFoldDB" id="A0A0U1KZB9"/>
<dbReference type="GO" id="GO:0009396">
    <property type="term" value="P:folic acid-containing compound biosynthetic process"/>
    <property type="evidence" value="ECO:0007669"/>
    <property type="project" value="InterPro"/>
</dbReference>
<dbReference type="RefSeq" id="WP_021167193.1">
    <property type="nucleotide sequence ID" value="NZ_CTRP01000010.1"/>
</dbReference>
<name>A0A0U1KZB9_9FIRM</name>
<gene>
    <name evidence="5" type="ORF">SpAn4DRAFT_2939</name>
</gene>
<protein>
    <recommendedName>
        <fullName evidence="1">aminodeoxychorismate synthase</fullName>
        <ecNumber evidence="1">2.6.1.85</ecNumber>
    </recommendedName>
</protein>
<dbReference type="EC" id="2.6.1.85" evidence="1"/>
<reference evidence="6" key="1">
    <citation type="submission" date="2015-03" db="EMBL/GenBank/DDBJ databases">
        <authorList>
            <person name="Nijsse Bart"/>
        </authorList>
    </citation>
    <scope>NUCLEOTIDE SEQUENCE [LARGE SCALE GENOMIC DNA]</scope>
</reference>
<dbReference type="EMBL" id="CTRP01000010">
    <property type="protein sequence ID" value="CQR72479.1"/>
    <property type="molecule type" value="Genomic_DNA"/>
</dbReference>
<accession>A0A0U1KZB9</accession>
<evidence type="ECO:0000259" key="4">
    <source>
        <dbReference type="Pfam" id="PF04715"/>
    </source>
</evidence>
<evidence type="ECO:0000256" key="2">
    <source>
        <dbReference type="ARBA" id="ARBA00022679"/>
    </source>
</evidence>
<dbReference type="InterPro" id="IPR005802">
    <property type="entry name" value="ADC_synth_comp_1"/>
</dbReference>
<dbReference type="Gene3D" id="3.60.120.10">
    <property type="entry name" value="Anthranilate synthase"/>
    <property type="match status" value="1"/>
</dbReference>
<evidence type="ECO:0000313" key="6">
    <source>
        <dbReference type="Proteomes" id="UP000049855"/>
    </source>
</evidence>
<dbReference type="Pfam" id="PF04715">
    <property type="entry name" value="Anth_synt_I_N"/>
    <property type="match status" value="1"/>
</dbReference>
<proteinExistence type="predicted"/>
<keyword evidence="2 5" id="KW-0808">Transferase</keyword>
<keyword evidence="5" id="KW-0032">Aminotransferase</keyword>
<evidence type="ECO:0000256" key="1">
    <source>
        <dbReference type="ARBA" id="ARBA00013139"/>
    </source>
</evidence>
<dbReference type="InterPro" id="IPR006805">
    <property type="entry name" value="Anth_synth_I_N"/>
</dbReference>
<dbReference type="InterPro" id="IPR005801">
    <property type="entry name" value="ADC_synthase"/>
</dbReference>
<evidence type="ECO:0000313" key="5">
    <source>
        <dbReference type="EMBL" id="CQR72479.1"/>
    </source>
</evidence>
<dbReference type="Pfam" id="PF00425">
    <property type="entry name" value="Chorismate_bind"/>
    <property type="match status" value="1"/>
</dbReference>
<evidence type="ECO:0000259" key="3">
    <source>
        <dbReference type="Pfam" id="PF00425"/>
    </source>
</evidence>
<dbReference type="Proteomes" id="UP000049855">
    <property type="component" value="Unassembled WGS sequence"/>
</dbReference>
<dbReference type="InterPro" id="IPR019999">
    <property type="entry name" value="Anth_synth_I-like"/>
</dbReference>
<dbReference type="GO" id="GO:0046820">
    <property type="term" value="F:4-amino-4-deoxychorismate synthase activity"/>
    <property type="evidence" value="ECO:0007669"/>
    <property type="project" value="UniProtKB-EC"/>
</dbReference>
<dbReference type="PRINTS" id="PR00095">
    <property type="entry name" value="ANTSNTHASEI"/>
</dbReference>
<keyword evidence="6" id="KW-1185">Reference proteome</keyword>
<organism evidence="5 6">
    <name type="scientific">Sporomusa ovata</name>
    <dbReference type="NCBI Taxonomy" id="2378"/>
    <lineage>
        <taxon>Bacteria</taxon>
        <taxon>Bacillati</taxon>
        <taxon>Bacillota</taxon>
        <taxon>Negativicutes</taxon>
        <taxon>Selenomonadales</taxon>
        <taxon>Sporomusaceae</taxon>
        <taxon>Sporomusa</taxon>
    </lineage>
</organism>
<dbReference type="InterPro" id="IPR015890">
    <property type="entry name" value="Chorismate_C"/>
</dbReference>
<dbReference type="PANTHER" id="PTHR11236:SF50">
    <property type="entry name" value="AMINODEOXYCHORISMATE SYNTHASE COMPONENT 1"/>
    <property type="match status" value="1"/>
</dbReference>
<sequence length="468" mass="52214">MKPTPIIREITLTLSPAEVFALFAQQPYSVFLDSGKDIHGMGRYSFIARDPFLVFSSKGQTIHIEKKSGGSTFAGNPFAELKRLLAIYKTQKVSGLPPLTGGIIGYFGYDMGYLLETIPDISIDDLNNPDCMLGFYDTVLIFDHHTNKAYVAANGFPEQDELLRQRRAESRIEELAALVVQAKPLPVPEPQVPEGDYQSNFTREGHCAMVQKGIDYIAAGDIFQVNLTQRFKAKVTVPPYELYRYLRHINPAPFASYLNFGEVIVASSSPERYLLVTGNRVETRPIKGTRPRGKDPEADRLLREELLASEKDRAELVMIIDLERNDLGRVCEFGSVRVPDLIRLEEYATVFHLVSTVVGKLSEGKDIVDLLMASFPGGSITGAPKVRAMEIIDELETVRRSIYTGSIGYIDFNGDADLNIVIRTFVIKGEYAYYQVGGGIIADSIPELEYEESLDKARALMRSLGYQV</sequence>
<dbReference type="NCBIfam" id="TIGR00553">
    <property type="entry name" value="pabB"/>
    <property type="match status" value="1"/>
</dbReference>
<feature type="domain" description="Chorismate-utilising enzyme C-terminal" evidence="3">
    <location>
        <begin position="203"/>
        <end position="456"/>
    </location>
</feature>
<dbReference type="GO" id="GO:0000162">
    <property type="term" value="P:L-tryptophan biosynthetic process"/>
    <property type="evidence" value="ECO:0007669"/>
    <property type="project" value="TreeGrafter"/>
</dbReference>
<dbReference type="SUPFAM" id="SSF56322">
    <property type="entry name" value="ADC synthase"/>
    <property type="match status" value="1"/>
</dbReference>
<dbReference type="PANTHER" id="PTHR11236">
    <property type="entry name" value="AMINOBENZOATE/ANTHRANILATE SYNTHASE"/>
    <property type="match status" value="1"/>
</dbReference>
<feature type="domain" description="Anthranilate synthase component I N-terminal" evidence="4">
    <location>
        <begin position="13"/>
        <end position="151"/>
    </location>
</feature>